<dbReference type="FunCoup" id="G0PKS9">
    <property type="interactions" value="3468"/>
</dbReference>
<feature type="compositionally biased region" description="Basic and acidic residues" evidence="4">
    <location>
        <begin position="7"/>
        <end position="24"/>
    </location>
</feature>
<dbReference type="InterPro" id="IPR000408">
    <property type="entry name" value="Reg_chr_condens"/>
</dbReference>
<dbReference type="PANTHER" id="PTHR45982:SF1">
    <property type="entry name" value="REGULATOR OF CHROMOSOME CONDENSATION"/>
    <property type="match status" value="1"/>
</dbReference>
<dbReference type="STRING" id="135651.G0PKS9"/>
<dbReference type="OMA" id="CIESHET"/>
<evidence type="ECO:0000313" key="7">
    <source>
        <dbReference type="Proteomes" id="UP000008068"/>
    </source>
</evidence>
<dbReference type="PROSITE" id="PS50012">
    <property type="entry name" value="RCC1_3"/>
    <property type="match status" value="4"/>
</dbReference>
<gene>
    <name evidence="6" type="ORF">CAEBREN_03638</name>
</gene>
<dbReference type="PROSITE" id="PS00626">
    <property type="entry name" value="RCC1_2"/>
    <property type="match status" value="1"/>
</dbReference>
<keyword evidence="7" id="KW-1185">Reference proteome</keyword>
<dbReference type="FunFam" id="2.130.10.30:FF:000060">
    <property type="entry name" value="Regulator of chromosome condensation"/>
    <property type="match status" value="1"/>
</dbReference>
<feature type="repeat" description="RCC1" evidence="3">
    <location>
        <begin position="286"/>
        <end position="341"/>
    </location>
</feature>
<dbReference type="InterPro" id="IPR058923">
    <property type="entry name" value="RCC1-like_dom"/>
</dbReference>
<dbReference type="PRINTS" id="PR00633">
    <property type="entry name" value="RCCNDNSATION"/>
</dbReference>
<reference evidence="7" key="1">
    <citation type="submission" date="2011-07" db="EMBL/GenBank/DDBJ databases">
        <authorList>
            <consortium name="Caenorhabditis brenneri Sequencing and Analysis Consortium"/>
            <person name="Wilson R.K."/>
        </authorList>
    </citation>
    <scope>NUCLEOTIDE SEQUENCE [LARGE SCALE GENOMIC DNA]</scope>
    <source>
        <strain evidence="7">PB2801</strain>
    </source>
</reference>
<sequence>MSSSSVERMDTSEVEVPNDREIAKITEQQQLQQQQQQDDAQAPRDDQPATSSSRATQGEDEEVADPVDVAPATAAAADADAEGEASDSIADNIPKTPRRGGRPRKLPSTSGAADTTAVTPGKRGRKRKGSESANTTANTTVNSTLNEPKTPGRKQAKLTVPVLTWEMFAPTQIGDRVLSCGEGEALGHPGRTTTKKPRKVDIFEEEGLNPIQVVAGGVHSAVLTSDGQVFMCGINEKGTVPAEGVEREGSTDEFTKIPFSEEIQNEGKIVMLAAGASFTAALTDQGSVIAWGNLRNSNGNVDVHPLLHKMQEKPVVIVHQAKRKIVKIAAGENHLVMLDEKGGLLTFGDGEMGQLGRSSRTKTIRSKFMCDESGDHLVVPLRFKNKGKFYDVIAKNVFASGFWTIVHGEDGKYYAFGLNNYAQLGIKVDEADVGQDGQDNRELRVFLPAEAPAFGAEETFVNIEGVQHVVLLDGAGKVFAMGKNTDNALGLGNWTGKDDQQHWLYDTLQEINFDSKIVGVSAKLATSIAWSEDGTAYAWGFDTTGQLGLGLKDDDDKMVGKPEEISSAHLEDHSIIGASISDQHTLILAKKN</sequence>
<keyword evidence="1" id="KW-0344">Guanine-nucleotide releasing factor</keyword>
<feature type="compositionally biased region" description="Polar residues" evidence="4">
    <location>
        <begin position="107"/>
        <end position="118"/>
    </location>
</feature>
<evidence type="ECO:0000259" key="5">
    <source>
        <dbReference type="Pfam" id="PF25390"/>
    </source>
</evidence>
<protein>
    <recommendedName>
        <fullName evidence="5">RCC1-like domain-containing protein</fullName>
    </recommendedName>
</protein>
<feature type="compositionally biased region" description="Low complexity" evidence="4">
    <location>
        <begin position="132"/>
        <end position="146"/>
    </location>
</feature>
<dbReference type="Gene3D" id="2.130.10.30">
    <property type="entry name" value="Regulator of chromosome condensation 1/beta-lactamase-inhibitor protein II"/>
    <property type="match status" value="1"/>
</dbReference>
<dbReference type="InterPro" id="IPR051553">
    <property type="entry name" value="Ran_GTPase-activating"/>
</dbReference>
<evidence type="ECO:0000256" key="4">
    <source>
        <dbReference type="SAM" id="MobiDB-lite"/>
    </source>
</evidence>
<dbReference type="OrthoDB" id="61110at2759"/>
<dbReference type="eggNOG" id="KOG1426">
    <property type="taxonomic scope" value="Eukaryota"/>
</dbReference>
<feature type="repeat" description="RCC1" evidence="3">
    <location>
        <begin position="534"/>
        <end position="591"/>
    </location>
</feature>
<dbReference type="SUPFAM" id="SSF50985">
    <property type="entry name" value="RCC1/BLIP-II"/>
    <property type="match status" value="1"/>
</dbReference>
<dbReference type="InParanoid" id="G0PKS9"/>
<dbReference type="HOGENOM" id="CLU_034497_0_0_1"/>
<feature type="repeat" description="RCC1" evidence="3">
    <location>
        <begin position="411"/>
        <end position="475"/>
    </location>
</feature>
<dbReference type="Proteomes" id="UP000008068">
    <property type="component" value="Unassembled WGS sequence"/>
</dbReference>
<keyword evidence="2" id="KW-0677">Repeat</keyword>
<feature type="region of interest" description="Disordered" evidence="4">
    <location>
        <begin position="1"/>
        <end position="155"/>
    </location>
</feature>
<evidence type="ECO:0000256" key="2">
    <source>
        <dbReference type="ARBA" id="ARBA00022737"/>
    </source>
</evidence>
<evidence type="ECO:0000256" key="1">
    <source>
        <dbReference type="ARBA" id="ARBA00022658"/>
    </source>
</evidence>
<feature type="compositionally biased region" description="Basic residues" evidence="4">
    <location>
        <begin position="96"/>
        <end position="105"/>
    </location>
</feature>
<feature type="repeat" description="RCC1" evidence="3">
    <location>
        <begin position="175"/>
        <end position="226"/>
    </location>
</feature>
<dbReference type="AlphaFoldDB" id="G0PKS9"/>
<feature type="domain" description="RCC1-like" evidence="5">
    <location>
        <begin position="177"/>
        <end position="587"/>
    </location>
</feature>
<accession>G0PKS9</accession>
<dbReference type="GO" id="GO:0005737">
    <property type="term" value="C:cytoplasm"/>
    <property type="evidence" value="ECO:0007669"/>
    <property type="project" value="TreeGrafter"/>
</dbReference>
<organism evidence="7">
    <name type="scientific">Caenorhabditis brenneri</name>
    <name type="common">Nematode worm</name>
    <dbReference type="NCBI Taxonomy" id="135651"/>
    <lineage>
        <taxon>Eukaryota</taxon>
        <taxon>Metazoa</taxon>
        <taxon>Ecdysozoa</taxon>
        <taxon>Nematoda</taxon>
        <taxon>Chromadorea</taxon>
        <taxon>Rhabditida</taxon>
        <taxon>Rhabditina</taxon>
        <taxon>Rhabditomorpha</taxon>
        <taxon>Rhabditoidea</taxon>
        <taxon>Rhabditidae</taxon>
        <taxon>Peloderinae</taxon>
        <taxon>Caenorhabditis</taxon>
    </lineage>
</organism>
<evidence type="ECO:0000313" key="6">
    <source>
        <dbReference type="EMBL" id="EGT33007.1"/>
    </source>
</evidence>
<dbReference type="Pfam" id="PF25390">
    <property type="entry name" value="WD40_RLD"/>
    <property type="match status" value="1"/>
</dbReference>
<feature type="compositionally biased region" description="Low complexity" evidence="4">
    <location>
        <begin position="66"/>
        <end position="78"/>
    </location>
</feature>
<evidence type="ECO:0000256" key="3">
    <source>
        <dbReference type="PROSITE-ProRule" id="PRU00235"/>
    </source>
</evidence>
<name>G0PKS9_CAEBE</name>
<dbReference type="EMBL" id="GL380927">
    <property type="protein sequence ID" value="EGT33007.1"/>
    <property type="molecule type" value="Genomic_DNA"/>
</dbReference>
<proteinExistence type="predicted"/>
<dbReference type="PANTHER" id="PTHR45982">
    <property type="entry name" value="REGULATOR OF CHROMOSOME CONDENSATION"/>
    <property type="match status" value="1"/>
</dbReference>
<dbReference type="InterPro" id="IPR009091">
    <property type="entry name" value="RCC1/BLIP-II"/>
</dbReference>
<dbReference type="GO" id="GO:0005085">
    <property type="term" value="F:guanyl-nucleotide exchange factor activity"/>
    <property type="evidence" value="ECO:0007669"/>
    <property type="project" value="TreeGrafter"/>
</dbReference>
<feature type="compositionally biased region" description="Low complexity" evidence="4">
    <location>
        <begin position="28"/>
        <end position="40"/>
    </location>
</feature>